<evidence type="ECO:0000256" key="3">
    <source>
        <dbReference type="ARBA" id="ARBA00022475"/>
    </source>
</evidence>
<dbReference type="PANTHER" id="PTHR43528">
    <property type="entry name" value="ALPHA-KETOGLUTARATE PERMEASE"/>
    <property type="match status" value="1"/>
</dbReference>
<feature type="transmembrane region" description="Helical" evidence="8">
    <location>
        <begin position="383"/>
        <end position="404"/>
    </location>
</feature>
<feature type="transmembrane region" description="Helical" evidence="8">
    <location>
        <begin position="103"/>
        <end position="121"/>
    </location>
</feature>
<evidence type="ECO:0000256" key="1">
    <source>
        <dbReference type="ARBA" id="ARBA00004651"/>
    </source>
</evidence>
<keyword evidence="3" id="KW-1003">Cell membrane</keyword>
<dbReference type="PROSITE" id="PS00217">
    <property type="entry name" value="SUGAR_TRANSPORT_2"/>
    <property type="match status" value="1"/>
</dbReference>
<keyword evidence="7 8" id="KW-0472">Membrane</keyword>
<feature type="domain" description="Major facilitator superfamily (MFS) profile" evidence="9">
    <location>
        <begin position="31"/>
        <end position="438"/>
    </location>
</feature>
<feature type="transmembrane region" description="Helical" evidence="8">
    <location>
        <begin position="347"/>
        <end position="371"/>
    </location>
</feature>
<evidence type="ECO:0000256" key="4">
    <source>
        <dbReference type="ARBA" id="ARBA00022692"/>
    </source>
</evidence>
<evidence type="ECO:0000256" key="8">
    <source>
        <dbReference type="SAM" id="Phobius"/>
    </source>
</evidence>
<feature type="transmembrane region" description="Helical" evidence="8">
    <location>
        <begin position="256"/>
        <end position="274"/>
    </location>
</feature>
<keyword evidence="2" id="KW-0813">Transport</keyword>
<evidence type="ECO:0000256" key="7">
    <source>
        <dbReference type="ARBA" id="ARBA00023136"/>
    </source>
</evidence>
<organism evidence="10 11">
    <name type="scientific">Bradyrhizobium ottawaense</name>
    <dbReference type="NCBI Taxonomy" id="931866"/>
    <lineage>
        <taxon>Bacteria</taxon>
        <taxon>Pseudomonadati</taxon>
        <taxon>Pseudomonadota</taxon>
        <taxon>Alphaproteobacteria</taxon>
        <taxon>Hyphomicrobiales</taxon>
        <taxon>Nitrobacteraceae</taxon>
        <taxon>Bradyrhizobium</taxon>
    </lineage>
</organism>
<name>A0ABV4FXR7_9BRAD</name>
<proteinExistence type="predicted"/>
<feature type="transmembrane region" description="Helical" evidence="8">
    <location>
        <begin position="321"/>
        <end position="341"/>
    </location>
</feature>
<keyword evidence="5" id="KW-0769">Symport</keyword>
<evidence type="ECO:0000313" key="11">
    <source>
        <dbReference type="Proteomes" id="UP001565369"/>
    </source>
</evidence>
<dbReference type="SUPFAM" id="SSF103473">
    <property type="entry name" value="MFS general substrate transporter"/>
    <property type="match status" value="1"/>
</dbReference>
<keyword evidence="11" id="KW-1185">Reference proteome</keyword>
<sequence length="447" mass="48772">MSSQEATIQTVGAPVTEQRADITDMKRRLRAIFVGSVGNLVEWYDFYAYAAFSLYFAKAFFPDGDEVVQQLNAALLFAAGFLVRPLGGWMFGHLADRYGRRNALTLSVVMMCFGSLIIAVTPTYASIGLAAPVILGLARVLQGLSLGGEYGTSATYLSEVADEKNRGFYSSFQYVTLIGGQLCAILVLLLLQKVFLSTEEIRAWGWRVPFAFGAVLAVVAALMRSNLHETDAFKSSQAAVKKSSSIRALLNYPRELMLVVGLTMGGTAAFYTYTTYMQKFLRLSVKLTDDQTTMVTAGSLVFAMVLQPVYGAISDRIGRKWLLIGFGVSGTLFTIPLLTTLQATHDAFSAFLLIAAAWMIVSGYTAINAVVKAELFPTSVRATGVGVPYALTVSIFGGTAESIALWFKSIGHESWFYWYLTGCIAVSLLVYLTMRDTKATSAMDRHE</sequence>
<evidence type="ECO:0000256" key="5">
    <source>
        <dbReference type="ARBA" id="ARBA00022847"/>
    </source>
</evidence>
<comment type="subcellular location">
    <subcellularLocation>
        <location evidence="1">Cell membrane</location>
        <topology evidence="1">Multi-pass membrane protein</topology>
    </subcellularLocation>
</comment>
<dbReference type="EMBL" id="JBGBZJ010000003">
    <property type="protein sequence ID" value="MEY9455930.1"/>
    <property type="molecule type" value="Genomic_DNA"/>
</dbReference>
<dbReference type="InterPro" id="IPR005829">
    <property type="entry name" value="Sugar_transporter_CS"/>
</dbReference>
<dbReference type="PROSITE" id="PS50850">
    <property type="entry name" value="MFS"/>
    <property type="match status" value="1"/>
</dbReference>
<dbReference type="CDD" id="cd17367">
    <property type="entry name" value="MFS_KgtP"/>
    <property type="match status" value="1"/>
</dbReference>
<dbReference type="Pfam" id="PF00083">
    <property type="entry name" value="Sugar_tr"/>
    <property type="match status" value="2"/>
</dbReference>
<feature type="transmembrane region" description="Helical" evidence="8">
    <location>
        <begin position="70"/>
        <end position="91"/>
    </location>
</feature>
<feature type="transmembrane region" description="Helical" evidence="8">
    <location>
        <begin position="294"/>
        <end position="314"/>
    </location>
</feature>
<evidence type="ECO:0000313" key="10">
    <source>
        <dbReference type="EMBL" id="MEY9455930.1"/>
    </source>
</evidence>
<evidence type="ECO:0000259" key="9">
    <source>
        <dbReference type="PROSITE" id="PS50850"/>
    </source>
</evidence>
<comment type="caution">
    <text evidence="10">The sequence shown here is derived from an EMBL/GenBank/DDBJ whole genome shotgun (WGS) entry which is preliminary data.</text>
</comment>
<keyword evidence="6 8" id="KW-1133">Transmembrane helix</keyword>
<dbReference type="InterPro" id="IPR051084">
    <property type="entry name" value="H+-coupled_symporters"/>
</dbReference>
<dbReference type="Proteomes" id="UP001565369">
    <property type="component" value="Unassembled WGS sequence"/>
</dbReference>
<keyword evidence="4 8" id="KW-0812">Transmembrane</keyword>
<dbReference type="InterPro" id="IPR036259">
    <property type="entry name" value="MFS_trans_sf"/>
</dbReference>
<dbReference type="InterPro" id="IPR005828">
    <property type="entry name" value="MFS_sugar_transport-like"/>
</dbReference>
<dbReference type="InterPro" id="IPR020846">
    <property type="entry name" value="MFS_dom"/>
</dbReference>
<feature type="transmembrane region" description="Helical" evidence="8">
    <location>
        <begin position="127"/>
        <end position="147"/>
    </location>
</feature>
<protein>
    <submittedName>
        <fullName evidence="10">MHS family alpha-ketoglutarate permease-like MFS transporter</fullName>
    </submittedName>
</protein>
<feature type="transmembrane region" description="Helical" evidence="8">
    <location>
        <begin position="168"/>
        <end position="191"/>
    </location>
</feature>
<dbReference type="PANTHER" id="PTHR43528:SF1">
    <property type="entry name" value="ALPHA-KETOGLUTARATE PERMEASE"/>
    <property type="match status" value="1"/>
</dbReference>
<dbReference type="Gene3D" id="1.20.1250.20">
    <property type="entry name" value="MFS general substrate transporter like domains"/>
    <property type="match status" value="1"/>
</dbReference>
<feature type="transmembrane region" description="Helical" evidence="8">
    <location>
        <begin position="416"/>
        <end position="434"/>
    </location>
</feature>
<gene>
    <name evidence="10" type="ORF">ABIG07_004878</name>
</gene>
<accession>A0ABV4FXR7</accession>
<evidence type="ECO:0000256" key="6">
    <source>
        <dbReference type="ARBA" id="ARBA00022989"/>
    </source>
</evidence>
<feature type="transmembrane region" description="Helical" evidence="8">
    <location>
        <begin position="203"/>
        <end position="223"/>
    </location>
</feature>
<reference evidence="10 11" key="1">
    <citation type="submission" date="2024-07" db="EMBL/GenBank/DDBJ databases">
        <title>Genomic Encyclopedia of Type Strains, Phase V (KMG-V): Genome sequencing to study the core and pangenomes of soil and plant-associated prokaryotes.</title>
        <authorList>
            <person name="Whitman W."/>
        </authorList>
    </citation>
    <scope>NUCLEOTIDE SEQUENCE [LARGE SCALE GENOMIC DNA]</scope>
    <source>
        <strain evidence="10 11">USDA 152</strain>
    </source>
</reference>
<evidence type="ECO:0000256" key="2">
    <source>
        <dbReference type="ARBA" id="ARBA00022448"/>
    </source>
</evidence>
<feature type="transmembrane region" description="Helical" evidence="8">
    <location>
        <begin position="29"/>
        <end position="50"/>
    </location>
</feature>